<feature type="domain" description="LysM" evidence="2">
    <location>
        <begin position="210"/>
        <end position="253"/>
    </location>
</feature>
<dbReference type="PROSITE" id="PS51782">
    <property type="entry name" value="LYSM"/>
    <property type="match status" value="1"/>
</dbReference>
<reference evidence="3 4" key="1">
    <citation type="submission" date="2018-12" db="EMBL/GenBank/DDBJ databases">
        <authorList>
            <person name="Feng G."/>
            <person name="Zhu H."/>
        </authorList>
    </citation>
    <scope>NUCLEOTIDE SEQUENCE [LARGE SCALE GENOMIC DNA]</scope>
    <source>
        <strain evidence="3 4">LMG 26000</strain>
    </source>
</reference>
<dbReference type="Pfam" id="PF01476">
    <property type="entry name" value="LysM"/>
    <property type="match status" value="1"/>
</dbReference>
<comment type="caution">
    <text evidence="3">The sequence shown here is derived from an EMBL/GenBank/DDBJ whole genome shotgun (WGS) entry which is preliminary data.</text>
</comment>
<dbReference type="SUPFAM" id="SSF54106">
    <property type="entry name" value="LysM domain"/>
    <property type="match status" value="1"/>
</dbReference>
<sequence length="263" mass="28141">MRFFSVSLVLAVAGTVGSFRAQAQQTTPISAVTLSNDSVQVMSALVESSVRQLRAIYFEPNDAKTTQLIDEALVRIPALNQRLSRYTASLPREQQQQLAQRLRQQPWQVELNTLLRSPQYKGFDARAAKTPELKAAAERLHASGFMGTAKPVAAKIPAPAPMGTIVTTAPATKPQPVAAAAKLPAGTSALVPATRQQPTSLAKPAGEASRNHTVQKGETLFSISRQYNVTAAQLLEWNGKADGKVKIGEVLVVEPAKAAAPTR</sequence>
<proteinExistence type="predicted"/>
<dbReference type="CDD" id="cd00118">
    <property type="entry name" value="LysM"/>
    <property type="match status" value="1"/>
</dbReference>
<evidence type="ECO:0000259" key="2">
    <source>
        <dbReference type="PROSITE" id="PS51782"/>
    </source>
</evidence>
<organism evidence="3 4">
    <name type="scientific">Hymenobacter perfusus</name>
    <dbReference type="NCBI Taxonomy" id="1236770"/>
    <lineage>
        <taxon>Bacteria</taxon>
        <taxon>Pseudomonadati</taxon>
        <taxon>Bacteroidota</taxon>
        <taxon>Cytophagia</taxon>
        <taxon>Cytophagales</taxon>
        <taxon>Hymenobacteraceae</taxon>
        <taxon>Hymenobacter</taxon>
    </lineage>
</organism>
<dbReference type="InterPro" id="IPR018392">
    <property type="entry name" value="LysM"/>
</dbReference>
<gene>
    <name evidence="3" type="ORF">EI293_01235</name>
</gene>
<name>A0A428KHJ4_9BACT</name>
<keyword evidence="1" id="KW-0732">Signal</keyword>
<dbReference type="SMART" id="SM00257">
    <property type="entry name" value="LysM"/>
    <property type="match status" value="1"/>
</dbReference>
<dbReference type="Gene3D" id="3.10.350.10">
    <property type="entry name" value="LysM domain"/>
    <property type="match status" value="1"/>
</dbReference>
<dbReference type="EMBL" id="RWIU01000001">
    <property type="protein sequence ID" value="RSK45828.1"/>
    <property type="molecule type" value="Genomic_DNA"/>
</dbReference>
<keyword evidence="4" id="KW-1185">Reference proteome</keyword>
<dbReference type="RefSeq" id="WP_125434943.1">
    <property type="nucleotide sequence ID" value="NZ_RWIU01000001.1"/>
</dbReference>
<feature type="signal peptide" evidence="1">
    <location>
        <begin position="1"/>
        <end position="23"/>
    </location>
</feature>
<evidence type="ECO:0000256" key="1">
    <source>
        <dbReference type="SAM" id="SignalP"/>
    </source>
</evidence>
<protein>
    <submittedName>
        <fullName evidence="3">LysM peptidoglycan-binding domain-containing protein</fullName>
    </submittedName>
</protein>
<evidence type="ECO:0000313" key="3">
    <source>
        <dbReference type="EMBL" id="RSK45828.1"/>
    </source>
</evidence>
<dbReference type="OrthoDB" id="977752at2"/>
<feature type="chain" id="PRO_5019398466" evidence="1">
    <location>
        <begin position="24"/>
        <end position="263"/>
    </location>
</feature>
<accession>A0A428KHJ4</accession>
<evidence type="ECO:0000313" key="4">
    <source>
        <dbReference type="Proteomes" id="UP000270291"/>
    </source>
</evidence>
<dbReference type="Proteomes" id="UP000270291">
    <property type="component" value="Unassembled WGS sequence"/>
</dbReference>
<dbReference type="InterPro" id="IPR036779">
    <property type="entry name" value="LysM_dom_sf"/>
</dbReference>
<dbReference type="AlphaFoldDB" id="A0A428KHJ4"/>